<name>A0A849BWN6_9NOCA</name>
<feature type="compositionally biased region" description="Polar residues" evidence="1">
    <location>
        <begin position="201"/>
        <end position="210"/>
    </location>
</feature>
<dbReference type="Proteomes" id="UP000586827">
    <property type="component" value="Unassembled WGS sequence"/>
</dbReference>
<reference evidence="2 3" key="1">
    <citation type="submission" date="2020-05" db="EMBL/GenBank/DDBJ databases">
        <title>MicrobeNet Type strains.</title>
        <authorList>
            <person name="Nicholson A.C."/>
        </authorList>
    </citation>
    <scope>NUCLEOTIDE SEQUENCE [LARGE SCALE GENOMIC DNA]</scope>
    <source>
        <strain evidence="2 3">JCM 3224</strain>
    </source>
</reference>
<dbReference type="EMBL" id="JABELX010000004">
    <property type="protein sequence ID" value="NNH70972.1"/>
    <property type="molecule type" value="Genomic_DNA"/>
</dbReference>
<evidence type="ECO:0000256" key="1">
    <source>
        <dbReference type="SAM" id="MobiDB-lite"/>
    </source>
</evidence>
<proteinExistence type="predicted"/>
<evidence type="ECO:0000313" key="3">
    <source>
        <dbReference type="Proteomes" id="UP000586827"/>
    </source>
</evidence>
<keyword evidence="3" id="KW-1185">Reference proteome</keyword>
<evidence type="ECO:0000313" key="2">
    <source>
        <dbReference type="EMBL" id="NNH70972.1"/>
    </source>
</evidence>
<accession>A0A849BWN6</accession>
<comment type="caution">
    <text evidence="2">The sequence shown here is derived from an EMBL/GenBank/DDBJ whole genome shotgun (WGS) entry which is preliminary data.</text>
</comment>
<dbReference type="AlphaFoldDB" id="A0A849BWN6"/>
<feature type="region of interest" description="Disordered" evidence="1">
    <location>
        <begin position="189"/>
        <end position="210"/>
    </location>
</feature>
<evidence type="ECO:0008006" key="4">
    <source>
        <dbReference type="Google" id="ProtNLM"/>
    </source>
</evidence>
<sequence>MKSRWKDWNDKGIRIPLLGVGALLLLAVTVLGALGYRGWDLSDRNADLAGSLADYRRKAADCTAAIQAGTSFLMAANNFDYRKPEEWTQLMAAQSTGPIHDYFANPKVQQDNTELIKAGKLRKTSTVADAACAVQADAGIRVVAHIDESTQNFQTPDPVVTTSAVWVELAAADGTWKAVDSGRGDQALRGGVAAVQPPGPDTTTAPAQPR</sequence>
<organism evidence="2 3">
    <name type="scientific">Nocardia uniformis</name>
    <dbReference type="NCBI Taxonomy" id="53432"/>
    <lineage>
        <taxon>Bacteria</taxon>
        <taxon>Bacillati</taxon>
        <taxon>Actinomycetota</taxon>
        <taxon>Actinomycetes</taxon>
        <taxon>Mycobacteriales</taxon>
        <taxon>Nocardiaceae</taxon>
        <taxon>Nocardia</taxon>
    </lineage>
</organism>
<gene>
    <name evidence="2" type="ORF">HLB23_14055</name>
</gene>
<dbReference type="RefSeq" id="WP_067523183.1">
    <property type="nucleotide sequence ID" value="NZ_JABELX010000004.1"/>
</dbReference>
<protein>
    <recommendedName>
        <fullName evidence="4">Mce-associated membrane protein</fullName>
    </recommendedName>
</protein>